<evidence type="ECO:0000256" key="8">
    <source>
        <dbReference type="ARBA" id="ARBA00022840"/>
    </source>
</evidence>
<keyword evidence="15" id="KW-1185">Reference proteome</keyword>
<protein>
    <submittedName>
        <fullName evidence="14">DNA repair helicase (Rad3) and DEAD_2 domain containing protein</fullName>
    </submittedName>
</protein>
<dbReference type="KEGG" id="bbo:BBOV_I004620"/>
<dbReference type="InterPro" id="IPR010614">
    <property type="entry name" value="RAD3-like_helicase_DEAD"/>
</dbReference>
<dbReference type="GeneID" id="5477327"/>
<dbReference type="PANTHER" id="PTHR11472:SF41">
    <property type="entry name" value="ATP-DEPENDENT DNA HELICASE DDX11-RELATED"/>
    <property type="match status" value="1"/>
</dbReference>
<dbReference type="SMART" id="SM00491">
    <property type="entry name" value="HELICc2"/>
    <property type="match status" value="1"/>
</dbReference>
<evidence type="ECO:0000256" key="1">
    <source>
        <dbReference type="ARBA" id="ARBA00001966"/>
    </source>
</evidence>
<evidence type="ECO:0000256" key="2">
    <source>
        <dbReference type="ARBA" id="ARBA00004123"/>
    </source>
</evidence>
<dbReference type="RefSeq" id="XP_001609111.1">
    <property type="nucleotide sequence ID" value="XM_001609061.1"/>
</dbReference>
<gene>
    <name evidence="14" type="ORF">BBOV_I004620</name>
</gene>
<evidence type="ECO:0000256" key="4">
    <source>
        <dbReference type="ARBA" id="ARBA00022723"/>
    </source>
</evidence>
<dbReference type="GO" id="GO:0046872">
    <property type="term" value="F:metal ion binding"/>
    <property type="evidence" value="ECO:0007669"/>
    <property type="project" value="UniProtKB-KW"/>
</dbReference>
<dbReference type="AlphaFoldDB" id="A7AWW5"/>
<keyword evidence="10" id="KW-0411">Iron-sulfur</keyword>
<dbReference type="OMA" id="QTHQFRD"/>
<proteinExistence type="inferred from homology"/>
<dbReference type="InterPro" id="IPR013020">
    <property type="entry name" value="Rad3/Chl1-like"/>
</dbReference>
<evidence type="ECO:0000256" key="12">
    <source>
        <dbReference type="ARBA" id="ARBA00023242"/>
    </source>
</evidence>
<dbReference type="EMBL" id="AAXT01000005">
    <property type="protein sequence ID" value="EDO05543.1"/>
    <property type="molecule type" value="Genomic_DNA"/>
</dbReference>
<dbReference type="GO" id="GO:0003677">
    <property type="term" value="F:DNA binding"/>
    <property type="evidence" value="ECO:0007669"/>
    <property type="project" value="InterPro"/>
</dbReference>
<dbReference type="PROSITE" id="PS51193">
    <property type="entry name" value="HELICASE_ATP_BIND_2"/>
    <property type="match status" value="1"/>
</dbReference>
<evidence type="ECO:0000256" key="5">
    <source>
        <dbReference type="ARBA" id="ARBA00022741"/>
    </source>
</evidence>
<comment type="cofactor">
    <cofactor evidence="1">
        <name>[4Fe-4S] cluster</name>
        <dbReference type="ChEBI" id="CHEBI:49883"/>
    </cofactor>
</comment>
<dbReference type="eggNOG" id="KOG1133">
    <property type="taxonomic scope" value="Eukaryota"/>
</dbReference>
<dbReference type="GO" id="GO:0016818">
    <property type="term" value="F:hydrolase activity, acting on acid anhydrides, in phosphorus-containing anhydrides"/>
    <property type="evidence" value="ECO:0007669"/>
    <property type="project" value="InterPro"/>
</dbReference>
<dbReference type="SUPFAM" id="SSF52540">
    <property type="entry name" value="P-loop containing nucleoside triphosphate hydrolases"/>
    <property type="match status" value="2"/>
</dbReference>
<organism evidence="14 15">
    <name type="scientific">Babesia bovis</name>
    <dbReference type="NCBI Taxonomy" id="5865"/>
    <lineage>
        <taxon>Eukaryota</taxon>
        <taxon>Sar</taxon>
        <taxon>Alveolata</taxon>
        <taxon>Apicomplexa</taxon>
        <taxon>Aconoidasida</taxon>
        <taxon>Piroplasmida</taxon>
        <taxon>Babesiidae</taxon>
        <taxon>Babesia</taxon>
    </lineage>
</organism>
<keyword evidence="5" id="KW-0547">Nucleotide-binding</keyword>
<evidence type="ECO:0000259" key="13">
    <source>
        <dbReference type="PROSITE" id="PS51193"/>
    </source>
</evidence>
<dbReference type="InterPro" id="IPR045028">
    <property type="entry name" value="DinG/Rad3-like"/>
</dbReference>
<evidence type="ECO:0000313" key="14">
    <source>
        <dbReference type="EMBL" id="EDO05543.1"/>
    </source>
</evidence>
<evidence type="ECO:0000256" key="6">
    <source>
        <dbReference type="ARBA" id="ARBA00022801"/>
    </source>
</evidence>
<feature type="domain" description="Helicase ATP-binding" evidence="13">
    <location>
        <begin position="5"/>
        <end position="347"/>
    </location>
</feature>
<evidence type="ECO:0000313" key="15">
    <source>
        <dbReference type="Proteomes" id="UP000002173"/>
    </source>
</evidence>
<dbReference type="Proteomes" id="UP000002173">
    <property type="component" value="Unassembled WGS sequence"/>
</dbReference>
<name>A7AWW5_BABBO</name>
<comment type="caution">
    <text evidence="14">The sequence shown here is derived from an EMBL/GenBank/DDBJ whole genome shotgun (WGS) entry which is preliminary data.</text>
</comment>
<keyword evidence="9" id="KW-0408">Iron</keyword>
<dbReference type="GO" id="GO:0005524">
    <property type="term" value="F:ATP binding"/>
    <property type="evidence" value="ECO:0007669"/>
    <property type="project" value="UniProtKB-KW"/>
</dbReference>
<sequence length="775" mass="87512">MESQKERVFSLPFEPYPSQKRLMHDSYRCIEESDFGLFESPTGSGKTIAMLCSALTWLDENRINDAVERLKRDDCMDTNVPKWALRSIEAQHRLTAECTIAYETEELAKIRERLSCHLSIDEGGIHPRYTGKRRRELVSETKGHLGKTTRLQRDKVQIIICSRTFSQLNQYVKEFRRLGALSKNVKIGFVTGRSHTCINESVRSNCHTNEEFNEQCCSISCDLRDDVSLLMDASIAYPMDLEDLRVFGTAFGACPYYASNKNVKDCDVLLVPYISVFNESIRQSMNLKIEDNILIIDEAHNLLSAMSEAQSGRISGRVLCALIQQCRSYLNKNGSTMTDAAKDSMSALSNLCQTFADCKTVLLGNRISKASQVFTIPRFLVALGLESACLHSTIGFLSSDDFCKNMRYFGMKVAHRLAKALPADQPKSVESDASAVYTFRHFISTLLSASLYDRVIFTPSTDDFEIEVFNVSADERFRSMTRDAKSILLMSGTLTPIEEFISLSPFGSDVIIHKAPPVFPIDRFYVSVLAADDQGSTLVYDSNSREQKREISVLFNLIERLSSVVPNGIVCFLSSYTFLESFQSAFERAPERVNILRNKKVFFESRDKNVDTFGEYSKVALTTGAILFGVYGGSQSEGVDFHDGLARLVLLVGLPYPPETVKLRLRRSYLKCRASQVDLPLKRREFYNMLSNDISTITCYKIVNQSIGRAMRHKDDFAALVLLDARYNDEKNRSYLPDYVVKSLSENGNLDNPCYGSAKLIDSLRKFYESHASKT</sequence>
<dbReference type="STRING" id="5865.A7AWW5"/>
<dbReference type="GO" id="GO:0006139">
    <property type="term" value="P:nucleobase-containing compound metabolic process"/>
    <property type="evidence" value="ECO:0007669"/>
    <property type="project" value="InterPro"/>
</dbReference>
<reference evidence="15" key="3">
    <citation type="journal article" date="2021" name="Int. J. Parasitol.">
        <title>Comparative analysis of gene expression between Babesia bovis blood stages and kinetes allowed by improved genome annotation.</title>
        <authorList>
            <person name="Ueti M.W."/>
            <person name="Johnson W.C."/>
            <person name="Kappmeyer L.S."/>
            <person name="Herndon D.R."/>
            <person name="Mousel M.R."/>
            <person name="Reif K.E."/>
            <person name="Taus N.S."/>
            <person name="Ifeonu O.O."/>
            <person name="Silva J.C."/>
            <person name="Suarez C.E."/>
            <person name="Brayton K.A."/>
        </authorList>
    </citation>
    <scope>NUCLEOTIDE SEQUENCE [LARGE SCALE GENOMIC DNA]</scope>
</reference>
<dbReference type="InParanoid" id="A7AWW5"/>
<evidence type="ECO:0000256" key="11">
    <source>
        <dbReference type="ARBA" id="ARBA00023235"/>
    </source>
</evidence>
<dbReference type="NCBIfam" id="TIGR00604">
    <property type="entry name" value="rad3"/>
    <property type="match status" value="1"/>
</dbReference>
<keyword evidence="12" id="KW-0539">Nucleus</keyword>
<evidence type="ECO:0000256" key="9">
    <source>
        <dbReference type="ARBA" id="ARBA00023004"/>
    </source>
</evidence>
<dbReference type="Pfam" id="PF13307">
    <property type="entry name" value="Helicase_C_2"/>
    <property type="match status" value="1"/>
</dbReference>
<dbReference type="SMART" id="SM00488">
    <property type="entry name" value="DEXDc2"/>
    <property type="match status" value="1"/>
</dbReference>
<evidence type="ECO:0000256" key="3">
    <source>
        <dbReference type="ARBA" id="ARBA00008435"/>
    </source>
</evidence>
<comment type="similarity">
    <text evidence="3">Belongs to the DEAD box helicase family. DEAH subfamily. DDX11/CHL1 sub-subfamily.</text>
</comment>
<evidence type="ECO:0000256" key="7">
    <source>
        <dbReference type="ARBA" id="ARBA00022806"/>
    </source>
</evidence>
<dbReference type="InterPro" id="IPR006554">
    <property type="entry name" value="Helicase-like_DEXD_c2"/>
</dbReference>
<dbReference type="InterPro" id="IPR006555">
    <property type="entry name" value="ATP-dep_Helicase_C"/>
</dbReference>
<dbReference type="VEuPathDB" id="PiroplasmaDB:BBOV_I004620"/>
<dbReference type="GO" id="GO:0003678">
    <property type="term" value="F:DNA helicase activity"/>
    <property type="evidence" value="ECO:0007669"/>
    <property type="project" value="InterPro"/>
</dbReference>
<dbReference type="Pfam" id="PF06733">
    <property type="entry name" value="DEAD_2"/>
    <property type="match status" value="1"/>
</dbReference>
<dbReference type="InterPro" id="IPR027417">
    <property type="entry name" value="P-loop_NTPase"/>
</dbReference>
<keyword evidence="8" id="KW-0067">ATP-binding</keyword>
<dbReference type="GO" id="GO:0005634">
    <property type="term" value="C:nucleus"/>
    <property type="evidence" value="ECO:0007669"/>
    <property type="project" value="UniProtKB-SubCell"/>
</dbReference>
<keyword evidence="11" id="KW-0413">Isomerase</keyword>
<dbReference type="PANTHER" id="PTHR11472">
    <property type="entry name" value="DNA REPAIR DEAD HELICASE RAD3/XP-D SUBFAMILY MEMBER"/>
    <property type="match status" value="1"/>
</dbReference>
<evidence type="ECO:0000256" key="10">
    <source>
        <dbReference type="ARBA" id="ARBA00023014"/>
    </source>
</evidence>
<reference evidence="14 15" key="1">
    <citation type="journal article" date="2007" name="PLoS Pathog.">
        <title>Genome sequence of Babesia bovis and comparative analysis of apicomplexan hemoprotozoa.</title>
        <authorList>
            <person name="Brayton K.A."/>
            <person name="Lau A.O.T."/>
            <person name="Herndon D.R."/>
            <person name="Hannick L."/>
            <person name="Kappmeyer L.S."/>
            <person name="Berens S.J."/>
            <person name="Bidwell S.L."/>
            <person name="Brown W.C."/>
            <person name="Crabtree J."/>
            <person name="Fadrosh D."/>
            <person name="Feldblum T."/>
            <person name="Forberger H.A."/>
            <person name="Haas B.J."/>
            <person name="Howell J.M."/>
            <person name="Khouri H."/>
            <person name="Koo H."/>
            <person name="Mann D.J."/>
            <person name="Norimine J."/>
            <person name="Paulsen I.T."/>
            <person name="Radune D."/>
            <person name="Ren Q."/>
            <person name="Smith R.K. Jr."/>
            <person name="Suarez C.E."/>
            <person name="White O."/>
            <person name="Wortman J.R."/>
            <person name="Knowles D.P. Jr."/>
            <person name="McElwain T.F."/>
            <person name="Nene V.M."/>
        </authorList>
    </citation>
    <scope>NUCLEOTIDE SEQUENCE [LARGE SCALE GENOMIC DNA]</scope>
    <source>
        <strain evidence="14">T2Bo</strain>
    </source>
</reference>
<dbReference type="Gene3D" id="3.40.50.300">
    <property type="entry name" value="P-loop containing nucleotide triphosphate hydrolases"/>
    <property type="match status" value="2"/>
</dbReference>
<dbReference type="GO" id="GO:0034085">
    <property type="term" value="P:establishment of sister chromatid cohesion"/>
    <property type="evidence" value="ECO:0007669"/>
    <property type="project" value="TreeGrafter"/>
</dbReference>
<keyword evidence="4" id="KW-0479">Metal-binding</keyword>
<reference evidence="15" key="2">
    <citation type="journal article" date="2020" name="Data Brief">
        <title>Transcriptome dataset of Babesia bovis life stages within vertebrate and invertebrate hosts.</title>
        <authorList>
            <person name="Ueti M.W."/>
            <person name="Johnson W.C."/>
            <person name="Kappmeyer L.S."/>
            <person name="Herndon D.R."/>
            <person name="Mousel M.R."/>
            <person name="Reif K.E."/>
            <person name="Taus N.S."/>
            <person name="Ifeonu O.O."/>
            <person name="Silva J.C."/>
            <person name="Suarez C.E."/>
            <person name="Brayton K.A."/>
        </authorList>
    </citation>
    <scope>NUCLEOTIDE SEQUENCE [LARGE SCALE GENOMIC DNA]</scope>
</reference>
<accession>A7AWW5</accession>
<keyword evidence="6" id="KW-0378">Hydrolase</keyword>
<comment type="subcellular location">
    <subcellularLocation>
        <location evidence="2">Nucleus</location>
    </subcellularLocation>
</comment>
<dbReference type="GO" id="GO:0051536">
    <property type="term" value="F:iron-sulfur cluster binding"/>
    <property type="evidence" value="ECO:0007669"/>
    <property type="project" value="UniProtKB-KW"/>
</dbReference>
<dbReference type="InterPro" id="IPR014013">
    <property type="entry name" value="Helic_SF1/SF2_ATP-bd_DinG/Rad3"/>
</dbReference>
<keyword evidence="7 14" id="KW-0347">Helicase</keyword>